<protein>
    <recommendedName>
        <fullName evidence="3">XRE family transcriptional regulator</fullName>
    </recommendedName>
</protein>
<evidence type="ECO:0000313" key="2">
    <source>
        <dbReference type="Proteomes" id="UP000621210"/>
    </source>
</evidence>
<gene>
    <name evidence="1" type="ORF">H0H10_13790</name>
</gene>
<evidence type="ECO:0008006" key="3">
    <source>
        <dbReference type="Google" id="ProtNLM"/>
    </source>
</evidence>
<reference evidence="1" key="2">
    <citation type="submission" date="2020-09" db="EMBL/GenBank/DDBJ databases">
        <authorList>
            <person name="Luo X."/>
        </authorList>
    </citation>
    <scope>NUCLEOTIDE SEQUENCE</scope>
    <source>
        <strain evidence="1">TRM S81-3</strain>
    </source>
</reference>
<comment type="caution">
    <text evidence="1">The sequence shown here is derived from an EMBL/GenBank/DDBJ whole genome shotgun (WGS) entry which is preliminary data.</text>
</comment>
<dbReference type="Proteomes" id="UP000621210">
    <property type="component" value="Unassembled WGS sequence"/>
</dbReference>
<proteinExistence type="predicted"/>
<accession>A0A926L4U0</accession>
<dbReference type="Gene3D" id="1.10.260.40">
    <property type="entry name" value="lambda repressor-like DNA-binding domains"/>
    <property type="match status" value="1"/>
</dbReference>
<reference evidence="1" key="1">
    <citation type="submission" date="2020-09" db="EMBL/GenBank/DDBJ databases">
        <title>Streptomyces grisecoloratus sp. nov., isolated from cotton soil.</title>
        <authorList>
            <person name="Xing L."/>
        </authorList>
    </citation>
    <scope>NUCLEOTIDE SEQUENCE</scope>
    <source>
        <strain evidence="1">TRM S81-3</strain>
    </source>
</reference>
<organism evidence="1 2">
    <name type="scientific">Streptomyces griseicoloratus</name>
    <dbReference type="NCBI Taxonomy" id="2752516"/>
    <lineage>
        <taxon>Bacteria</taxon>
        <taxon>Bacillati</taxon>
        <taxon>Actinomycetota</taxon>
        <taxon>Actinomycetes</taxon>
        <taxon>Kitasatosporales</taxon>
        <taxon>Streptomycetaceae</taxon>
        <taxon>Streptomyces</taxon>
    </lineage>
</organism>
<sequence length="204" mass="22348">MPETLEYLEALIEERRLKRSDLLDLKGLAARTALPEQTIRNLLEGGNPPADTVNERVRARIKALSDAHLERTGRRMSDLAGSISRQLGVSAFWARQVCAGDKMPSVELLHGLVDYFHVDGGEAFFTAPAPEALNRALLSIAAAYQPLPEKTAAASDPLAAVQDQFDDVRGIALRQARALPPERWNVLNATLEALLELDESEGDQ</sequence>
<evidence type="ECO:0000313" key="1">
    <source>
        <dbReference type="EMBL" id="MBD0420222.1"/>
    </source>
</evidence>
<keyword evidence="2" id="KW-1185">Reference proteome</keyword>
<dbReference type="AlphaFoldDB" id="A0A926L4U0"/>
<dbReference type="InterPro" id="IPR010982">
    <property type="entry name" value="Lambda_DNA-bd_dom_sf"/>
</dbReference>
<dbReference type="EMBL" id="JACVQF010000187">
    <property type="protein sequence ID" value="MBD0420222.1"/>
    <property type="molecule type" value="Genomic_DNA"/>
</dbReference>
<name>A0A926L4U0_9ACTN</name>
<dbReference type="GO" id="GO:0003677">
    <property type="term" value="F:DNA binding"/>
    <property type="evidence" value="ECO:0007669"/>
    <property type="project" value="InterPro"/>
</dbReference>